<evidence type="ECO:0008006" key="4">
    <source>
        <dbReference type="Google" id="ProtNLM"/>
    </source>
</evidence>
<dbReference type="InterPro" id="IPR010111">
    <property type="entry name" value="Kynureninase"/>
</dbReference>
<comment type="caution">
    <text evidence="2">The sequence shown here is derived from an EMBL/GenBank/DDBJ whole genome shotgun (WGS) entry which is preliminary data.</text>
</comment>
<accession>A0ABV7BWG6</accession>
<evidence type="ECO:0000313" key="2">
    <source>
        <dbReference type="EMBL" id="MFC3000405.1"/>
    </source>
</evidence>
<name>A0ABV7BWG6_9PROT</name>
<dbReference type="RefSeq" id="WP_216836502.1">
    <property type="nucleotide sequence ID" value="NZ_JAFNJS010000003.1"/>
</dbReference>
<gene>
    <name evidence="2" type="ORF">ACFOD3_10910</name>
</gene>
<keyword evidence="1" id="KW-0663">Pyridoxal phosphate</keyword>
<protein>
    <recommendedName>
        <fullName evidence="4">Aminotransferase class V domain-containing protein</fullName>
    </recommendedName>
</protein>
<dbReference type="Pfam" id="PF22580">
    <property type="entry name" value="KYNU_C"/>
    <property type="match status" value="1"/>
</dbReference>
<evidence type="ECO:0000256" key="1">
    <source>
        <dbReference type="ARBA" id="ARBA00022898"/>
    </source>
</evidence>
<dbReference type="EMBL" id="JBHRSB010000003">
    <property type="protein sequence ID" value="MFC3000405.1"/>
    <property type="molecule type" value="Genomic_DNA"/>
</dbReference>
<sequence length="119" mass="13206">MGATFDPAGLYRLDAALGWVDQVGLSTAAIQAHAHALQTRFVAGLDGTGLSADRLVVPLEEWRRGNFLSFDLDEAEAWQQRLHQAGIVTDRRGRRLRFGFGIYQTAQEVDALLARLRQV</sequence>
<reference evidence="3" key="1">
    <citation type="journal article" date="2019" name="Int. J. Syst. Evol. Microbiol.">
        <title>The Global Catalogue of Microorganisms (GCM) 10K type strain sequencing project: providing services to taxonomists for standard genome sequencing and annotation.</title>
        <authorList>
            <consortium name="The Broad Institute Genomics Platform"/>
            <consortium name="The Broad Institute Genome Sequencing Center for Infectious Disease"/>
            <person name="Wu L."/>
            <person name="Ma J."/>
        </authorList>
    </citation>
    <scope>NUCLEOTIDE SEQUENCE [LARGE SCALE GENOMIC DNA]</scope>
    <source>
        <strain evidence="3">CGMCC 1.16855</strain>
    </source>
</reference>
<keyword evidence="3" id="KW-1185">Reference proteome</keyword>
<dbReference type="Proteomes" id="UP001595420">
    <property type="component" value="Unassembled WGS sequence"/>
</dbReference>
<organism evidence="2 3">
    <name type="scientific">Falsiroseomonas tokyonensis</name>
    <dbReference type="NCBI Taxonomy" id="430521"/>
    <lineage>
        <taxon>Bacteria</taxon>
        <taxon>Pseudomonadati</taxon>
        <taxon>Pseudomonadota</taxon>
        <taxon>Alphaproteobacteria</taxon>
        <taxon>Acetobacterales</taxon>
        <taxon>Roseomonadaceae</taxon>
        <taxon>Falsiroseomonas</taxon>
    </lineage>
</organism>
<evidence type="ECO:0000313" key="3">
    <source>
        <dbReference type="Proteomes" id="UP001595420"/>
    </source>
</evidence>
<proteinExistence type="predicted"/>